<dbReference type="PANTHER" id="PTHR39598:SF1">
    <property type="entry name" value="AUSTINOID BIOSYNTHESIS CLUSTERS PROTEIN F-RELATED"/>
    <property type="match status" value="1"/>
</dbReference>
<dbReference type="Proteomes" id="UP000240883">
    <property type="component" value="Unassembled WGS sequence"/>
</dbReference>
<dbReference type="STRING" id="1448308.A0A2T2MZU7"/>
<dbReference type="SUPFAM" id="SSF54427">
    <property type="entry name" value="NTF2-like"/>
    <property type="match status" value="1"/>
</dbReference>
<evidence type="ECO:0000313" key="1">
    <source>
        <dbReference type="EMBL" id="PSN58735.1"/>
    </source>
</evidence>
<dbReference type="PANTHER" id="PTHR39598">
    <property type="entry name" value="AUSTINOL SYNTHESIS PROTEIN F-RELATED"/>
    <property type="match status" value="1"/>
</dbReference>
<evidence type="ECO:0008006" key="3">
    <source>
        <dbReference type="Google" id="ProtNLM"/>
    </source>
</evidence>
<proteinExistence type="predicted"/>
<dbReference type="InterPro" id="IPR050977">
    <property type="entry name" value="Fungal_Meroterpenoid_Isomerase"/>
</dbReference>
<dbReference type="InterPro" id="IPR032710">
    <property type="entry name" value="NTF2-like_dom_sf"/>
</dbReference>
<name>A0A2T2MZU7_CORCC</name>
<dbReference type="AlphaFoldDB" id="A0A2T2MZU7"/>
<sequence>MRLLTLIAKLMSALDSFRPLVNPEPSHSDVCIGSDLKECLTNIDTKPRPNLHAQKETARAMIDAYNSWDIDSILAYRTPECQHQILPSSMGRAAKSNDEYRAYLHMIMPLYSNFTAVVLEEIHDAEAHTSIMHTSSTADTDIGQYTNEYVLILSFTEDGKQVTKFDEFVDSAYTEGFVAALANRKPT</sequence>
<reference evidence="1 2" key="1">
    <citation type="journal article" date="2018" name="Front. Microbiol.">
        <title>Genome-Wide Analysis of Corynespora cassiicola Leaf Fall Disease Putative Effectors.</title>
        <authorList>
            <person name="Lopez D."/>
            <person name="Ribeiro S."/>
            <person name="Label P."/>
            <person name="Fumanal B."/>
            <person name="Venisse J.S."/>
            <person name="Kohler A."/>
            <person name="de Oliveira R.R."/>
            <person name="Labutti K."/>
            <person name="Lipzen A."/>
            <person name="Lail K."/>
            <person name="Bauer D."/>
            <person name="Ohm R.A."/>
            <person name="Barry K.W."/>
            <person name="Spatafora J."/>
            <person name="Grigoriev I.V."/>
            <person name="Martin F.M."/>
            <person name="Pujade-Renaud V."/>
        </authorList>
    </citation>
    <scope>NUCLEOTIDE SEQUENCE [LARGE SCALE GENOMIC DNA]</scope>
    <source>
        <strain evidence="1 2">Philippines</strain>
    </source>
</reference>
<keyword evidence="2" id="KW-1185">Reference proteome</keyword>
<organism evidence="1 2">
    <name type="scientific">Corynespora cassiicola Philippines</name>
    <dbReference type="NCBI Taxonomy" id="1448308"/>
    <lineage>
        <taxon>Eukaryota</taxon>
        <taxon>Fungi</taxon>
        <taxon>Dikarya</taxon>
        <taxon>Ascomycota</taxon>
        <taxon>Pezizomycotina</taxon>
        <taxon>Dothideomycetes</taxon>
        <taxon>Pleosporomycetidae</taxon>
        <taxon>Pleosporales</taxon>
        <taxon>Corynesporascaceae</taxon>
        <taxon>Corynespora</taxon>
    </lineage>
</organism>
<dbReference type="EMBL" id="KZ678206">
    <property type="protein sequence ID" value="PSN58735.1"/>
    <property type="molecule type" value="Genomic_DNA"/>
</dbReference>
<evidence type="ECO:0000313" key="2">
    <source>
        <dbReference type="Proteomes" id="UP000240883"/>
    </source>
</evidence>
<protein>
    <recommendedName>
        <fullName evidence="3">SnoaL-like domain-containing protein</fullName>
    </recommendedName>
</protein>
<gene>
    <name evidence="1" type="ORF">BS50DRAFT_580500</name>
</gene>
<dbReference type="OrthoDB" id="3758478at2759"/>
<accession>A0A2T2MZU7</accession>
<dbReference type="Gene3D" id="3.10.450.50">
    <property type="match status" value="1"/>
</dbReference>